<feature type="compositionally biased region" description="Polar residues" evidence="1">
    <location>
        <begin position="375"/>
        <end position="389"/>
    </location>
</feature>
<organism evidence="2 3">
    <name type="scientific">Puccinia coronata f. sp. avenae</name>
    <dbReference type="NCBI Taxonomy" id="200324"/>
    <lineage>
        <taxon>Eukaryota</taxon>
        <taxon>Fungi</taxon>
        <taxon>Dikarya</taxon>
        <taxon>Basidiomycota</taxon>
        <taxon>Pucciniomycotina</taxon>
        <taxon>Pucciniomycetes</taxon>
        <taxon>Pucciniales</taxon>
        <taxon>Pucciniaceae</taxon>
        <taxon>Puccinia</taxon>
    </lineage>
</organism>
<sequence>MGSTPHLTTHNLALLQLAYKSSPILANPLIPQQLHHQFCDIMTPNNPNQVLVAKTQIVSKSQFAHLEGNTTKQWEIPTQFRMTQVKNLGENHSNADLPGSNHSPATSNVTPAATAAPAAPGTSATTATRSATATPAIPAPVPPRMRAPLSTAMSVRLSIEYVIWLLASLPANVKKSSGSGRGKAPPKWTKVVSKLLLPNWLLVPTNWDWGLAKRKIILLTGASCPYLSEAITKNDNGGLPPSFLTLRKPSASGFISKTLDQLPDAKADAVLVLLNGTQEERAPLEKTRARLTANPNAELEHPATPHAVNLRKHHLLKRLERGAPSSEGELCHKALWAWARKMDKPNVTLDIPPKTTFFEWQVASPTRSTTKRKNTPASELSGSPANTKNAPGDVSTEHTESADVSVFGNPPKRPTGGLPNDTDHLSVSASQTSSIEVLQERHFCPPSSIEILGGMTKIDARHQNGRPGPPPALQVVSPINLAGLNRLCIAESTANTKRMSGVLPMDEFLDLCGIELDNFHTKWIVRDHNITTWTHWRTLDKDKIIGLGIKSGPTRLIHHGVIKIQGVSLNDNSRAVLPEV</sequence>
<feature type="compositionally biased region" description="Low complexity" evidence="1">
    <location>
        <begin position="103"/>
        <end position="136"/>
    </location>
</feature>
<evidence type="ECO:0000313" key="2">
    <source>
        <dbReference type="EMBL" id="PLW30864.1"/>
    </source>
</evidence>
<dbReference type="Proteomes" id="UP000235392">
    <property type="component" value="Unassembled WGS sequence"/>
</dbReference>
<protein>
    <submittedName>
        <fullName evidence="2">Uncharacterized protein</fullName>
    </submittedName>
</protein>
<dbReference type="EMBL" id="PGCI01000284">
    <property type="protein sequence ID" value="PLW30864.1"/>
    <property type="molecule type" value="Genomic_DNA"/>
</dbReference>
<gene>
    <name evidence="2" type="ORF">PCASD_22011</name>
</gene>
<proteinExistence type="predicted"/>
<feature type="region of interest" description="Disordered" evidence="1">
    <location>
        <begin position="90"/>
        <end position="144"/>
    </location>
</feature>
<reference evidence="2 3" key="1">
    <citation type="submission" date="2017-11" db="EMBL/GenBank/DDBJ databases">
        <title>De novo assembly and phasing of dikaryotic genomes from two isolates of Puccinia coronata f. sp. avenae, the causal agent of oat crown rust.</title>
        <authorList>
            <person name="Miller M.E."/>
            <person name="Zhang Y."/>
            <person name="Omidvar V."/>
            <person name="Sperschneider J."/>
            <person name="Schwessinger B."/>
            <person name="Raley C."/>
            <person name="Palmer J.M."/>
            <person name="Garnica D."/>
            <person name="Upadhyaya N."/>
            <person name="Rathjen J."/>
            <person name="Taylor J.M."/>
            <person name="Park R.F."/>
            <person name="Dodds P.N."/>
            <person name="Hirsch C.D."/>
            <person name="Kianian S.F."/>
            <person name="Figueroa M."/>
        </authorList>
    </citation>
    <scope>NUCLEOTIDE SEQUENCE [LARGE SCALE GENOMIC DNA]</scope>
    <source>
        <strain evidence="2">12SD80</strain>
    </source>
</reference>
<feature type="region of interest" description="Disordered" evidence="1">
    <location>
        <begin position="362"/>
        <end position="427"/>
    </location>
</feature>
<accession>A0A2N5TZH6</accession>
<comment type="caution">
    <text evidence="2">The sequence shown here is derived from an EMBL/GenBank/DDBJ whole genome shotgun (WGS) entry which is preliminary data.</text>
</comment>
<dbReference type="AlphaFoldDB" id="A0A2N5TZH6"/>
<name>A0A2N5TZH6_9BASI</name>
<evidence type="ECO:0000313" key="3">
    <source>
        <dbReference type="Proteomes" id="UP000235392"/>
    </source>
</evidence>
<evidence type="ECO:0000256" key="1">
    <source>
        <dbReference type="SAM" id="MobiDB-lite"/>
    </source>
</evidence>